<sequence>MKGCVLLSLTCAALLGARVPLSAQQYVPGVTWRQASPESQGVASKPLIEMLQYIRQHRLPVHDIMIVRHGYLVFEASFYPYNPEWPHDLASVTKSVTSILTGIAIDQGLIKSPQQTVGSLLPQYADRLDSSQKSAITIRDLLTMTSGLDCKLEDGEKALKDMQQSSDWAAFALSLRLVDEPGSRFSYCSPNLHLLSVILTTQARQSELNFARRNLFLPLQIRDATWGADPQGRNTGWGGLHLKPRDMAKLGYLYLQAGQWGSHQVVSSAWTQASVQPLVPVRTGVAYGYNWWINTEHTPPIFEAEGRGGQRIVVIRDKDSVITFLGGGVDTDELAPFLLRALSADQSLPPNPAAQKQLKTLLKAAREAPPPRTFHAAGPTTALSGKTLIFEQNPMRLESMTFHFDRTESLALTIGLEGKIYTIPVGSKGRSIISSTGPFGLPFAAQGGWDQGGRFILDLDTLANINHYTIRIDVNAERPFLIIDETTGELHEYRLAARFKAD</sequence>
<dbReference type="EMBL" id="CP030840">
    <property type="protein sequence ID" value="AXC11052.1"/>
    <property type="molecule type" value="Genomic_DNA"/>
</dbReference>
<protein>
    <submittedName>
        <fullName evidence="3">6-aminohexanoate-dimer hydrolase</fullName>
    </submittedName>
</protein>
<gene>
    <name evidence="3" type="ORF">ACPOL_1708</name>
</gene>
<feature type="chain" id="PRO_5016280709" evidence="1">
    <location>
        <begin position="24"/>
        <end position="502"/>
    </location>
</feature>
<evidence type="ECO:0000313" key="4">
    <source>
        <dbReference type="Proteomes" id="UP000253606"/>
    </source>
</evidence>
<name>A0A2Z5FWB2_9BACT</name>
<organism evidence="3 4">
    <name type="scientific">Acidisarcina polymorpha</name>
    <dbReference type="NCBI Taxonomy" id="2211140"/>
    <lineage>
        <taxon>Bacteria</taxon>
        <taxon>Pseudomonadati</taxon>
        <taxon>Acidobacteriota</taxon>
        <taxon>Terriglobia</taxon>
        <taxon>Terriglobales</taxon>
        <taxon>Acidobacteriaceae</taxon>
        <taxon>Acidisarcina</taxon>
    </lineage>
</organism>
<reference evidence="3 4" key="1">
    <citation type="journal article" date="2018" name="Front. Microbiol.">
        <title>Hydrolytic Capabilities as a Key to Environmental Success: Chitinolytic and Cellulolytic Acidobacteria From Acidic Sub-arctic Soils and Boreal Peatlands.</title>
        <authorList>
            <person name="Belova S.E."/>
            <person name="Ravin N.V."/>
            <person name="Pankratov T.A."/>
            <person name="Rakitin A.L."/>
            <person name="Ivanova A.A."/>
            <person name="Beletsky A.V."/>
            <person name="Mardanov A.V."/>
            <person name="Sinninghe Damste J.S."/>
            <person name="Dedysh S.N."/>
        </authorList>
    </citation>
    <scope>NUCLEOTIDE SEQUENCE [LARGE SCALE GENOMIC DNA]</scope>
    <source>
        <strain evidence="3 4">SBC82</strain>
    </source>
</reference>
<dbReference type="Pfam" id="PF00144">
    <property type="entry name" value="Beta-lactamase"/>
    <property type="match status" value="1"/>
</dbReference>
<dbReference type="InterPro" id="IPR012338">
    <property type="entry name" value="Beta-lactam/transpept-like"/>
</dbReference>
<keyword evidence="3" id="KW-0378">Hydrolase</keyword>
<dbReference type="Gene3D" id="3.40.710.10">
    <property type="entry name" value="DD-peptidase/beta-lactamase superfamily"/>
    <property type="match status" value="1"/>
</dbReference>
<keyword evidence="4" id="KW-1185">Reference proteome</keyword>
<evidence type="ECO:0000313" key="3">
    <source>
        <dbReference type="EMBL" id="AXC11052.1"/>
    </source>
</evidence>
<dbReference type="GO" id="GO:0016787">
    <property type="term" value="F:hydrolase activity"/>
    <property type="evidence" value="ECO:0007669"/>
    <property type="project" value="UniProtKB-KW"/>
</dbReference>
<proteinExistence type="predicted"/>
<dbReference type="PANTHER" id="PTHR43283:SF7">
    <property type="entry name" value="BETA-LACTAMASE-RELATED DOMAIN-CONTAINING PROTEIN"/>
    <property type="match status" value="1"/>
</dbReference>
<evidence type="ECO:0000259" key="2">
    <source>
        <dbReference type="Pfam" id="PF00144"/>
    </source>
</evidence>
<feature type="domain" description="Beta-lactamase-related" evidence="2">
    <location>
        <begin position="56"/>
        <end position="325"/>
    </location>
</feature>
<accession>A0A2Z5FWB2</accession>
<evidence type="ECO:0000256" key="1">
    <source>
        <dbReference type="SAM" id="SignalP"/>
    </source>
</evidence>
<dbReference type="InterPro" id="IPR001466">
    <property type="entry name" value="Beta-lactam-related"/>
</dbReference>
<dbReference type="PANTHER" id="PTHR43283">
    <property type="entry name" value="BETA-LACTAMASE-RELATED"/>
    <property type="match status" value="1"/>
</dbReference>
<dbReference type="KEGG" id="abas:ACPOL_1708"/>
<feature type="signal peptide" evidence="1">
    <location>
        <begin position="1"/>
        <end position="23"/>
    </location>
</feature>
<keyword evidence="1" id="KW-0732">Signal</keyword>
<dbReference type="AlphaFoldDB" id="A0A2Z5FWB2"/>
<dbReference type="InterPro" id="IPR050789">
    <property type="entry name" value="Diverse_Enzym_Activities"/>
</dbReference>
<dbReference type="SUPFAM" id="SSF56601">
    <property type="entry name" value="beta-lactamase/transpeptidase-like"/>
    <property type="match status" value="1"/>
</dbReference>
<dbReference type="Proteomes" id="UP000253606">
    <property type="component" value="Chromosome"/>
</dbReference>